<evidence type="ECO:0000256" key="8">
    <source>
        <dbReference type="ARBA" id="ARBA00049348"/>
    </source>
</evidence>
<dbReference type="InterPro" id="IPR008332">
    <property type="entry name" value="MethylG_MeTrfase_N"/>
</dbReference>
<keyword evidence="4 9" id="KW-0489">Methyltransferase</keyword>
<dbReference type="InterPro" id="IPR036217">
    <property type="entry name" value="MethylDNA_cys_MeTrfase_DNAb"/>
</dbReference>
<dbReference type="CDD" id="cd06445">
    <property type="entry name" value="ATase"/>
    <property type="match status" value="1"/>
</dbReference>
<dbReference type="GO" id="GO:0032259">
    <property type="term" value="P:methylation"/>
    <property type="evidence" value="ECO:0007669"/>
    <property type="project" value="UniProtKB-KW"/>
</dbReference>
<comment type="catalytic activity">
    <reaction evidence="1 9">
        <text>a 4-O-methyl-thymidine in DNA + L-cysteinyl-[protein] = a thymidine in DNA + S-methyl-L-cysteinyl-[protein]</text>
        <dbReference type="Rhea" id="RHEA:53428"/>
        <dbReference type="Rhea" id="RHEA-COMP:10131"/>
        <dbReference type="Rhea" id="RHEA-COMP:10132"/>
        <dbReference type="Rhea" id="RHEA-COMP:13555"/>
        <dbReference type="Rhea" id="RHEA-COMP:13556"/>
        <dbReference type="ChEBI" id="CHEBI:29950"/>
        <dbReference type="ChEBI" id="CHEBI:82612"/>
        <dbReference type="ChEBI" id="CHEBI:137386"/>
        <dbReference type="ChEBI" id="CHEBI:137387"/>
        <dbReference type="EC" id="2.1.1.63"/>
    </reaction>
</comment>
<evidence type="ECO:0000256" key="7">
    <source>
        <dbReference type="ARBA" id="ARBA00023204"/>
    </source>
</evidence>
<dbReference type="SUPFAM" id="SSF53155">
    <property type="entry name" value="Methylated DNA-protein cysteine methyltransferase domain"/>
    <property type="match status" value="1"/>
</dbReference>
<evidence type="ECO:0000313" key="12">
    <source>
        <dbReference type="EMBL" id="HHX99292.1"/>
    </source>
</evidence>
<dbReference type="InterPro" id="IPR001497">
    <property type="entry name" value="MethylDNA_cys_MeTrfase_AS"/>
</dbReference>
<dbReference type="FunFam" id="1.10.10.10:FF:000214">
    <property type="entry name" value="Methylated-DNA--protein-cysteine methyltransferase"/>
    <property type="match status" value="1"/>
</dbReference>
<comment type="miscellaneous">
    <text evidence="9">This enzyme catalyzes only one turnover and therefore is not strictly catalytic. According to one definition, an enzyme is a biocatalyst that acts repeatedly and over many reaction cycles.</text>
</comment>
<organism evidence="12 13">
    <name type="scientific">Candidatus Dojkabacteria bacterium</name>
    <dbReference type="NCBI Taxonomy" id="2099670"/>
    <lineage>
        <taxon>Bacteria</taxon>
        <taxon>Candidatus Dojkabacteria</taxon>
    </lineage>
</organism>
<dbReference type="AlphaFoldDB" id="A0A832QF03"/>
<name>A0A832QF03_9BACT</name>
<dbReference type="GO" id="GO:0006307">
    <property type="term" value="P:DNA alkylation repair"/>
    <property type="evidence" value="ECO:0007669"/>
    <property type="project" value="UniProtKB-UniRule"/>
</dbReference>
<comment type="subcellular location">
    <subcellularLocation>
        <location evidence="9">Cytoplasm</location>
    </subcellularLocation>
</comment>
<evidence type="ECO:0000256" key="6">
    <source>
        <dbReference type="ARBA" id="ARBA00022763"/>
    </source>
</evidence>
<dbReference type="Pfam" id="PF02870">
    <property type="entry name" value="Methyltransf_1N"/>
    <property type="match status" value="1"/>
</dbReference>
<accession>A0A832QF03</accession>
<dbReference type="PANTHER" id="PTHR10815:SF5">
    <property type="entry name" value="METHYLATED-DNA--PROTEIN-CYSTEINE METHYLTRANSFERASE"/>
    <property type="match status" value="1"/>
</dbReference>
<dbReference type="Gene3D" id="3.30.160.70">
    <property type="entry name" value="Methylated DNA-protein cysteine methyltransferase domain"/>
    <property type="match status" value="1"/>
</dbReference>
<keyword evidence="6 9" id="KW-0227">DNA damage</keyword>
<proteinExistence type="inferred from homology"/>
<evidence type="ECO:0000256" key="5">
    <source>
        <dbReference type="ARBA" id="ARBA00022679"/>
    </source>
</evidence>
<dbReference type="InterPro" id="IPR014048">
    <property type="entry name" value="MethylDNA_cys_MeTrfase_DNA-bd"/>
</dbReference>
<evidence type="ECO:0000256" key="4">
    <source>
        <dbReference type="ARBA" id="ARBA00022603"/>
    </source>
</evidence>
<keyword evidence="7 9" id="KW-0234">DNA repair</keyword>
<dbReference type="Pfam" id="PF01035">
    <property type="entry name" value="DNA_binding_1"/>
    <property type="match status" value="1"/>
</dbReference>
<evidence type="ECO:0000259" key="11">
    <source>
        <dbReference type="Pfam" id="PF02870"/>
    </source>
</evidence>
<dbReference type="Gene3D" id="1.10.10.10">
    <property type="entry name" value="Winged helix-like DNA-binding domain superfamily/Winged helix DNA-binding domain"/>
    <property type="match status" value="1"/>
</dbReference>
<comment type="catalytic activity">
    <reaction evidence="8 9">
        <text>a 6-O-methyl-2'-deoxyguanosine in DNA + L-cysteinyl-[protein] = S-methyl-L-cysteinyl-[protein] + a 2'-deoxyguanosine in DNA</text>
        <dbReference type="Rhea" id="RHEA:24000"/>
        <dbReference type="Rhea" id="RHEA-COMP:10131"/>
        <dbReference type="Rhea" id="RHEA-COMP:10132"/>
        <dbReference type="Rhea" id="RHEA-COMP:11367"/>
        <dbReference type="Rhea" id="RHEA-COMP:11368"/>
        <dbReference type="ChEBI" id="CHEBI:29950"/>
        <dbReference type="ChEBI" id="CHEBI:82612"/>
        <dbReference type="ChEBI" id="CHEBI:85445"/>
        <dbReference type="ChEBI" id="CHEBI:85448"/>
        <dbReference type="EC" id="2.1.1.63"/>
    </reaction>
</comment>
<evidence type="ECO:0000259" key="10">
    <source>
        <dbReference type="Pfam" id="PF01035"/>
    </source>
</evidence>
<evidence type="ECO:0000313" key="13">
    <source>
        <dbReference type="Proteomes" id="UP000576550"/>
    </source>
</evidence>
<keyword evidence="5 9" id="KW-0808">Transferase</keyword>
<dbReference type="EMBL" id="DUTP01000002">
    <property type="protein sequence ID" value="HHX99292.1"/>
    <property type="molecule type" value="Genomic_DNA"/>
</dbReference>
<evidence type="ECO:0000256" key="1">
    <source>
        <dbReference type="ARBA" id="ARBA00001286"/>
    </source>
</evidence>
<dbReference type="InterPro" id="IPR023546">
    <property type="entry name" value="MGMT"/>
</dbReference>
<dbReference type="GO" id="GO:0003908">
    <property type="term" value="F:methylated-DNA-[protein]-cysteine S-methyltransferase activity"/>
    <property type="evidence" value="ECO:0007669"/>
    <property type="project" value="UniProtKB-UniRule"/>
</dbReference>
<dbReference type="PROSITE" id="PS00374">
    <property type="entry name" value="MGMT"/>
    <property type="match status" value="1"/>
</dbReference>
<dbReference type="InterPro" id="IPR036388">
    <property type="entry name" value="WH-like_DNA-bd_sf"/>
</dbReference>
<comment type="similarity">
    <text evidence="2 9">Belongs to the MGMT family.</text>
</comment>
<keyword evidence="3 9" id="KW-0963">Cytoplasm</keyword>
<evidence type="ECO:0000256" key="9">
    <source>
        <dbReference type="HAMAP-Rule" id="MF_00772"/>
    </source>
</evidence>
<sequence length="158" mass="18029">MVTIYFYDTKVGKIGIGEKNEKVIAVVFDGERYDPSWTEKDTPLKKKTIKQINEYLDGKRKTFDIDIYYTSASSFFSRIMKILKKIPYGKTITYKDIARKVNNPKAYRAVGMVCNRNPLPILIPCHRVIATTGAMIGYKGGVEIKKKLIDLEKGIPLE</sequence>
<dbReference type="Proteomes" id="UP000576550">
    <property type="component" value="Unassembled WGS sequence"/>
</dbReference>
<evidence type="ECO:0000256" key="3">
    <source>
        <dbReference type="ARBA" id="ARBA00022490"/>
    </source>
</evidence>
<dbReference type="InterPro" id="IPR036631">
    <property type="entry name" value="MGMT_N_sf"/>
</dbReference>
<protein>
    <recommendedName>
        <fullName evidence="9">Methylated-DNA--protein-cysteine methyltransferase</fullName>
        <ecNumber evidence="9">2.1.1.63</ecNumber>
    </recommendedName>
    <alternativeName>
        <fullName evidence="9">6-O-methylguanine-DNA methyltransferase</fullName>
        <shortName evidence="9">MGMT</shortName>
    </alternativeName>
    <alternativeName>
        <fullName evidence="9">O-6-methylguanine-DNA-alkyltransferase</fullName>
    </alternativeName>
</protein>
<dbReference type="NCBIfam" id="TIGR00589">
    <property type="entry name" value="ogt"/>
    <property type="match status" value="1"/>
</dbReference>
<comment type="caution">
    <text evidence="12">The sequence shown here is derived from an EMBL/GenBank/DDBJ whole genome shotgun (WGS) entry which is preliminary data.</text>
</comment>
<dbReference type="PANTHER" id="PTHR10815">
    <property type="entry name" value="METHYLATED-DNA--PROTEIN-CYSTEINE METHYLTRANSFERASE"/>
    <property type="match status" value="1"/>
</dbReference>
<dbReference type="SUPFAM" id="SSF46767">
    <property type="entry name" value="Methylated DNA-protein cysteine methyltransferase, C-terminal domain"/>
    <property type="match status" value="1"/>
</dbReference>
<feature type="domain" description="Methylated-DNA-[protein]-cysteine S-methyltransferase DNA binding" evidence="10">
    <location>
        <begin position="75"/>
        <end position="153"/>
    </location>
</feature>
<dbReference type="EC" id="2.1.1.63" evidence="9"/>
<evidence type="ECO:0000256" key="2">
    <source>
        <dbReference type="ARBA" id="ARBA00008711"/>
    </source>
</evidence>
<gene>
    <name evidence="12" type="ORF">GX533_01225</name>
</gene>
<dbReference type="HAMAP" id="MF_00772">
    <property type="entry name" value="OGT"/>
    <property type="match status" value="1"/>
</dbReference>
<feature type="active site" description="Nucleophile; methyl group acceptor" evidence="9">
    <location>
        <position position="125"/>
    </location>
</feature>
<comment type="function">
    <text evidence="9">Involved in the cellular defense against the biological effects of O6-methylguanine (O6-MeG) and O4-methylthymine (O4-MeT) in DNA. Repairs the methylated nucleobase in DNA by stoichiometrically transferring the methyl group to a cysteine residue in the enzyme. This is a suicide reaction: the enzyme is irreversibly inactivated.</text>
</comment>
<dbReference type="GO" id="GO:0005737">
    <property type="term" value="C:cytoplasm"/>
    <property type="evidence" value="ECO:0007669"/>
    <property type="project" value="UniProtKB-SubCell"/>
</dbReference>
<feature type="domain" description="Methylguanine DNA methyltransferase ribonuclease-like" evidence="11">
    <location>
        <begin position="6"/>
        <end position="66"/>
    </location>
</feature>
<reference evidence="12 13" key="1">
    <citation type="journal article" date="2020" name="Biotechnol. Biofuels">
        <title>New insights from the biogas microbiome by comprehensive genome-resolved metagenomics of nearly 1600 species originating from multiple anaerobic digesters.</title>
        <authorList>
            <person name="Campanaro S."/>
            <person name="Treu L."/>
            <person name="Rodriguez-R L.M."/>
            <person name="Kovalovszki A."/>
            <person name="Ziels R.M."/>
            <person name="Maus I."/>
            <person name="Zhu X."/>
            <person name="Kougias P.G."/>
            <person name="Basile A."/>
            <person name="Luo G."/>
            <person name="Schluter A."/>
            <person name="Konstantinidis K.T."/>
            <person name="Angelidaki I."/>
        </authorList>
    </citation>
    <scope>NUCLEOTIDE SEQUENCE [LARGE SCALE GENOMIC DNA]</scope>
    <source>
        <strain evidence="12">AS05jafATM_89</strain>
    </source>
</reference>